<dbReference type="STRING" id="469604.HMPREF0946_02147"/>
<evidence type="ECO:0000313" key="2">
    <source>
        <dbReference type="Proteomes" id="UP000016231"/>
    </source>
</evidence>
<dbReference type="eggNOG" id="ENOG502ZQDG">
    <property type="taxonomic scope" value="Bacteria"/>
</dbReference>
<dbReference type="OrthoDB" id="1937807at2"/>
<dbReference type="Proteomes" id="UP000016231">
    <property type="component" value="Chromosome"/>
</dbReference>
<dbReference type="EMBL" id="CP003700">
    <property type="protein sequence ID" value="AGU16164.1"/>
    <property type="molecule type" value="Genomic_DNA"/>
</dbReference>
<dbReference type="AlphaFoldDB" id="U3GX11"/>
<accession>U3GX11</accession>
<dbReference type="HOGENOM" id="CLU_181426_0_0_0"/>
<reference evidence="1 2" key="1">
    <citation type="submission" date="2013-08" db="EMBL/GenBank/DDBJ databases">
        <title>The Genome Sequence of Fusobacterium sp. 3_1_36A2.</title>
        <authorList>
            <consortium name="The Broad Institute Genome Sequencing Platform"/>
            <person name="Earl A."/>
            <person name="Ward D."/>
            <person name="Feldgarden M."/>
            <person name="Gevers D."/>
            <person name="Strauss J."/>
            <person name="White A."/>
            <person name="Allen-Vercoe E."/>
            <person name="Walker B."/>
            <person name="Young S.K."/>
            <person name="Zeng Q."/>
            <person name="Gargeya S."/>
            <person name="Fitzgerald M."/>
            <person name="Haas B."/>
            <person name="Abouelleil A."/>
            <person name="Alvarado L."/>
            <person name="Arachchi H.M."/>
            <person name="Berlin A.M."/>
            <person name="Chapman S.B."/>
            <person name="Goldberg J."/>
            <person name="Griggs A."/>
            <person name="Gujja S."/>
            <person name="Hansen M."/>
            <person name="Howarth C."/>
            <person name="Imamovic A."/>
            <person name="Larimer J."/>
            <person name="McCowen C."/>
            <person name="Montmayeur A."/>
            <person name="Murphy C."/>
            <person name="Neiman D."/>
            <person name="Pearson M."/>
            <person name="Priest M."/>
            <person name="Roberts A."/>
            <person name="Saif S."/>
            <person name="Shea T."/>
            <person name="Sisk P."/>
            <person name="Sykes S."/>
            <person name="Wortman J."/>
            <person name="Nusbaum C."/>
            <person name="Birren B."/>
        </authorList>
    </citation>
    <scope>NUCLEOTIDE SEQUENCE [LARGE SCALE GENOMIC DNA]</scope>
    <source>
        <strain evidence="1 2">3_1_36A2</strain>
    </source>
</reference>
<sequence>MKDLYFLSEETKIIFGLVELEGKIQLDFLGVDLGHYQDKNTAKSWYKFMKEKIENSEHPMKDVAIANLEKLYKGMK</sequence>
<protein>
    <submittedName>
        <fullName evidence="1">Uncharacterized protein</fullName>
    </submittedName>
</protein>
<name>U3GX11_FUSVC</name>
<proteinExistence type="predicted"/>
<organism evidence="1 2">
    <name type="scientific">Fusobacterium vincentii 3_1_36A2</name>
    <dbReference type="NCBI Taxonomy" id="469604"/>
    <lineage>
        <taxon>Bacteria</taxon>
        <taxon>Fusobacteriati</taxon>
        <taxon>Fusobacteriota</taxon>
        <taxon>Fusobacteriia</taxon>
        <taxon>Fusobacteriales</taxon>
        <taxon>Fusobacteriaceae</taxon>
        <taxon>Fusobacterium</taxon>
    </lineage>
</organism>
<gene>
    <name evidence="1" type="ORF">HMPREF0946_02147</name>
</gene>
<evidence type="ECO:0000313" key="1">
    <source>
        <dbReference type="EMBL" id="AGU16164.1"/>
    </source>
</evidence>
<dbReference type="KEGG" id="fnc:HMPREF0946_02147"/>
<dbReference type="RefSeq" id="WP_020975268.1">
    <property type="nucleotide sequence ID" value="NC_022196.1"/>
</dbReference>